<dbReference type="SMART" id="SM00448">
    <property type="entry name" value="REC"/>
    <property type="match status" value="2"/>
</dbReference>
<evidence type="ECO:0000313" key="7">
    <source>
        <dbReference type="EMBL" id="QAB15269.1"/>
    </source>
</evidence>
<dbReference type="GO" id="GO:0000160">
    <property type="term" value="P:phosphorelay signal transduction system"/>
    <property type="evidence" value="ECO:0007669"/>
    <property type="project" value="InterPro"/>
</dbReference>
<dbReference type="Pfam" id="PF00072">
    <property type="entry name" value="Response_reg"/>
    <property type="match status" value="2"/>
</dbReference>
<dbReference type="Gene3D" id="3.30.70.270">
    <property type="match status" value="1"/>
</dbReference>
<comment type="caution">
    <text evidence="4">Lacks conserved residue(s) required for the propagation of feature annotation.</text>
</comment>
<comment type="catalytic activity">
    <reaction evidence="3">
        <text>2 GTP = 3',3'-c-di-GMP + 2 diphosphate</text>
        <dbReference type="Rhea" id="RHEA:24898"/>
        <dbReference type="ChEBI" id="CHEBI:33019"/>
        <dbReference type="ChEBI" id="CHEBI:37565"/>
        <dbReference type="ChEBI" id="CHEBI:58805"/>
        <dbReference type="EC" id="2.7.7.65"/>
    </reaction>
</comment>
<keyword evidence="4" id="KW-0597">Phosphoprotein</keyword>
<accession>A0A410H2W8</accession>
<evidence type="ECO:0000313" key="8">
    <source>
        <dbReference type="Proteomes" id="UP000285478"/>
    </source>
</evidence>
<dbReference type="PANTHER" id="PTHR45138">
    <property type="entry name" value="REGULATORY COMPONENTS OF SENSORY TRANSDUCTION SYSTEM"/>
    <property type="match status" value="1"/>
</dbReference>
<feature type="domain" description="Response regulatory" evidence="5">
    <location>
        <begin position="127"/>
        <end position="247"/>
    </location>
</feature>
<dbReference type="InterPro" id="IPR001789">
    <property type="entry name" value="Sig_transdc_resp-reg_receiver"/>
</dbReference>
<dbReference type="GO" id="GO:0052621">
    <property type="term" value="F:diguanylate cyclase activity"/>
    <property type="evidence" value="ECO:0007669"/>
    <property type="project" value="UniProtKB-EC"/>
</dbReference>
<dbReference type="InterPro" id="IPR029787">
    <property type="entry name" value="Nucleotide_cyclase"/>
</dbReference>
<dbReference type="Pfam" id="PF00990">
    <property type="entry name" value="GGDEF"/>
    <property type="match status" value="1"/>
</dbReference>
<dbReference type="Gene3D" id="3.40.50.2300">
    <property type="match status" value="2"/>
</dbReference>
<comment type="cofactor">
    <cofactor evidence="1">
        <name>Mg(2+)</name>
        <dbReference type="ChEBI" id="CHEBI:18420"/>
    </cofactor>
</comment>
<dbReference type="KEGG" id="htr:EPV75_06100"/>
<dbReference type="SMART" id="SM00267">
    <property type="entry name" value="GGDEF"/>
    <property type="match status" value="1"/>
</dbReference>
<keyword evidence="8" id="KW-1185">Reference proteome</keyword>
<dbReference type="SUPFAM" id="SSF52172">
    <property type="entry name" value="CheY-like"/>
    <property type="match status" value="2"/>
</dbReference>
<dbReference type="InterPro" id="IPR011006">
    <property type="entry name" value="CheY-like_superfamily"/>
</dbReference>
<dbReference type="CDD" id="cd00156">
    <property type="entry name" value="REC"/>
    <property type="match status" value="2"/>
</dbReference>
<dbReference type="InterPro" id="IPR050469">
    <property type="entry name" value="Diguanylate_Cyclase"/>
</dbReference>
<dbReference type="InterPro" id="IPR043128">
    <property type="entry name" value="Rev_trsase/Diguanyl_cyclase"/>
</dbReference>
<dbReference type="InterPro" id="IPR000160">
    <property type="entry name" value="GGDEF_dom"/>
</dbReference>
<reference evidence="7 8" key="1">
    <citation type="journal article" date="2018" name="Environ. Microbiol.">
        <title>Genomes of ubiquitous marine and hypersaline Hydrogenovibrio, Thiomicrorhabdus and Thiomicrospira spp. encode a diversity of mechanisms to sustain chemolithoautotrophy in heterogeneous environments.</title>
        <authorList>
            <person name="Scott K.M."/>
            <person name="Williams J."/>
            <person name="Porter C.M.B."/>
            <person name="Russel S."/>
            <person name="Harmer T.L."/>
            <person name="Paul J.H."/>
            <person name="Antonen K.M."/>
            <person name="Bridges M.K."/>
            <person name="Camper G.J."/>
            <person name="Campla C.K."/>
            <person name="Casella L.G."/>
            <person name="Chase E."/>
            <person name="Conrad J.W."/>
            <person name="Cruz M.C."/>
            <person name="Dunlap D.S."/>
            <person name="Duran L."/>
            <person name="Fahsbender E.M."/>
            <person name="Goldsmith D.B."/>
            <person name="Keeley R.F."/>
            <person name="Kondoff M.R."/>
            <person name="Kussy B.I."/>
            <person name="Lane M.K."/>
            <person name="Lawler S."/>
            <person name="Leigh B.A."/>
            <person name="Lewis C."/>
            <person name="Lostal L.M."/>
            <person name="Marking D."/>
            <person name="Mancera P.A."/>
            <person name="McClenthan E.C."/>
            <person name="McIntyre E.A."/>
            <person name="Mine J.A."/>
            <person name="Modi S."/>
            <person name="Moore B.D."/>
            <person name="Morgan W.A."/>
            <person name="Nelson K.M."/>
            <person name="Nguyen K.N."/>
            <person name="Ogburn N."/>
            <person name="Parrino D.G."/>
            <person name="Pedapudi A.D."/>
            <person name="Pelham R.P."/>
            <person name="Preece A.M."/>
            <person name="Rampersad E.A."/>
            <person name="Richardson J.C."/>
            <person name="Rodgers C.M."/>
            <person name="Schaffer B.L."/>
            <person name="Sheridan N.E."/>
            <person name="Solone M.R."/>
            <person name="Staley Z.R."/>
            <person name="Tabuchi M."/>
            <person name="Waide R.J."/>
            <person name="Wanjugi P.W."/>
            <person name="Young S."/>
            <person name="Clum A."/>
            <person name="Daum C."/>
            <person name="Huntemann M."/>
            <person name="Ivanova N."/>
            <person name="Kyrpides N."/>
            <person name="Mikhailova N."/>
            <person name="Palaniappan K."/>
            <person name="Pillay M."/>
            <person name="Reddy T.B.K."/>
            <person name="Shapiro N."/>
            <person name="Stamatis D."/>
            <person name="Varghese N."/>
            <person name="Woyke T."/>
            <person name="Boden R."/>
            <person name="Freyermuth S.K."/>
            <person name="Kerfeld C.A."/>
        </authorList>
    </citation>
    <scope>NUCLEOTIDE SEQUENCE [LARGE SCALE GENOMIC DNA]</scope>
    <source>
        <strain evidence="7 8">JR-2</strain>
    </source>
</reference>
<dbReference type="PROSITE" id="PS50110">
    <property type="entry name" value="RESPONSE_REGULATORY"/>
    <property type="match status" value="2"/>
</dbReference>
<dbReference type="FunFam" id="3.30.70.270:FF:000001">
    <property type="entry name" value="Diguanylate cyclase domain protein"/>
    <property type="match status" value="1"/>
</dbReference>
<dbReference type="SUPFAM" id="SSF55073">
    <property type="entry name" value="Nucleotide cyclase"/>
    <property type="match status" value="1"/>
</dbReference>
<evidence type="ECO:0000259" key="6">
    <source>
        <dbReference type="PROSITE" id="PS50887"/>
    </source>
</evidence>
<sequence length="455" mass="50751">MKILIIDPSLSYRELIKEILSTEDVTVIEAKSGEDALAYLKKEIPNAISISHELGDMDSFKFLRKLKLKEVLSNIPKFLLTSNASQDFKRSAYDAGFTEIFLKSDIQTLKRALRSLMLYATTNISARVLYIEDTQSTADYTSHIMASAGWEVTHVKSGEAAAEILDKKKRYFDLVVTDLVLEGSISGIGLINLIRQGHEDIRNIPILAVSGWNDLLRQVYVLKHGAGDFIAKPFHETDFLARAINLILNKKRFDESKAAQKALYLKANLDVATGLNNRHFIEEFGDKMVQESIENNEGVSLMILDIDYFKTINDSMGHAAGDLVLKQISTLVKSMCRSTDIVVRYGGDELVVLMPGCNHDEAFERAESLRQQVSELSPGGIDVSVSVGVASHDKRVAMELVALLKNLNQTPHDEVVLDYETLFRAADHSLYAAKQAGRNKVCMNNLLERTESFSS</sequence>
<dbReference type="AlphaFoldDB" id="A0A410H2W8"/>
<dbReference type="EC" id="2.7.7.65" evidence="2"/>
<dbReference type="NCBIfam" id="TIGR00254">
    <property type="entry name" value="GGDEF"/>
    <property type="match status" value="1"/>
</dbReference>
<dbReference type="GO" id="GO:0043709">
    <property type="term" value="P:cell adhesion involved in single-species biofilm formation"/>
    <property type="evidence" value="ECO:0007669"/>
    <property type="project" value="TreeGrafter"/>
</dbReference>
<protein>
    <recommendedName>
        <fullName evidence="2">diguanylate cyclase</fullName>
        <ecNumber evidence="2">2.7.7.65</ecNumber>
    </recommendedName>
</protein>
<dbReference type="RefSeq" id="WP_029937953.1">
    <property type="nucleotide sequence ID" value="NZ_CP035033.1"/>
</dbReference>
<proteinExistence type="predicted"/>
<feature type="modified residue" description="4-aspartylphosphate" evidence="4">
    <location>
        <position position="178"/>
    </location>
</feature>
<evidence type="ECO:0000259" key="5">
    <source>
        <dbReference type="PROSITE" id="PS50110"/>
    </source>
</evidence>
<feature type="domain" description="Response regulatory" evidence="5">
    <location>
        <begin position="2"/>
        <end position="118"/>
    </location>
</feature>
<evidence type="ECO:0000256" key="1">
    <source>
        <dbReference type="ARBA" id="ARBA00001946"/>
    </source>
</evidence>
<dbReference type="GO" id="GO:1902201">
    <property type="term" value="P:negative regulation of bacterial-type flagellum-dependent cell motility"/>
    <property type="evidence" value="ECO:0007669"/>
    <property type="project" value="TreeGrafter"/>
</dbReference>
<evidence type="ECO:0000256" key="4">
    <source>
        <dbReference type="PROSITE-ProRule" id="PRU00169"/>
    </source>
</evidence>
<dbReference type="EMBL" id="CP035033">
    <property type="protein sequence ID" value="QAB15269.1"/>
    <property type="molecule type" value="Genomic_DNA"/>
</dbReference>
<name>A0A410H2W8_9GAMM</name>
<evidence type="ECO:0000256" key="3">
    <source>
        <dbReference type="ARBA" id="ARBA00034247"/>
    </source>
</evidence>
<feature type="domain" description="GGDEF" evidence="6">
    <location>
        <begin position="297"/>
        <end position="446"/>
    </location>
</feature>
<dbReference type="PANTHER" id="PTHR45138:SF9">
    <property type="entry name" value="DIGUANYLATE CYCLASE DGCM-RELATED"/>
    <property type="match status" value="1"/>
</dbReference>
<evidence type="ECO:0000256" key="2">
    <source>
        <dbReference type="ARBA" id="ARBA00012528"/>
    </source>
</evidence>
<dbReference type="GO" id="GO:0005886">
    <property type="term" value="C:plasma membrane"/>
    <property type="evidence" value="ECO:0007669"/>
    <property type="project" value="TreeGrafter"/>
</dbReference>
<gene>
    <name evidence="7" type="ORF">EPV75_06100</name>
</gene>
<dbReference type="CDD" id="cd01949">
    <property type="entry name" value="GGDEF"/>
    <property type="match status" value="1"/>
</dbReference>
<dbReference type="PROSITE" id="PS50887">
    <property type="entry name" value="GGDEF"/>
    <property type="match status" value="1"/>
</dbReference>
<dbReference type="Proteomes" id="UP000285478">
    <property type="component" value="Chromosome"/>
</dbReference>
<organism evidence="7 8">
    <name type="scientific">Hydrogenovibrio thermophilus</name>
    <dbReference type="NCBI Taxonomy" id="265883"/>
    <lineage>
        <taxon>Bacteria</taxon>
        <taxon>Pseudomonadati</taxon>
        <taxon>Pseudomonadota</taxon>
        <taxon>Gammaproteobacteria</taxon>
        <taxon>Thiotrichales</taxon>
        <taxon>Piscirickettsiaceae</taxon>
        <taxon>Hydrogenovibrio</taxon>
    </lineage>
</organism>